<dbReference type="RefSeq" id="WP_000236767.1">
    <property type="nucleotide sequence ID" value="NZ_CP045784.1"/>
</dbReference>
<dbReference type="InterPro" id="IPR017896">
    <property type="entry name" value="4Fe4S_Fe-S-bd"/>
</dbReference>
<organism evidence="2">
    <name type="scientific">Shigella dysenteriae</name>
    <dbReference type="NCBI Taxonomy" id="622"/>
    <lineage>
        <taxon>Bacteria</taxon>
        <taxon>Pseudomonadati</taxon>
        <taxon>Pseudomonadota</taxon>
        <taxon>Gammaproteobacteria</taxon>
        <taxon>Enterobacterales</taxon>
        <taxon>Enterobacteriaceae</taxon>
        <taxon>Shigella</taxon>
    </lineage>
</organism>
<dbReference type="Proteomes" id="UP001257645">
    <property type="component" value="Unassembled WGS sequence"/>
</dbReference>
<reference evidence="2" key="1">
    <citation type="journal article" date="2008" name="FEMS Microbiol. Rev.">
        <title>Structure and genetics of Shigella O antigens.</title>
        <authorList>
            <person name="Liu B."/>
            <person name="Knirel Y.A."/>
            <person name="Feng L."/>
            <person name="Perepelov A.V."/>
            <person name="Senchenkova S.N."/>
            <person name="Wang Q."/>
            <person name="Reeves P.R."/>
            <person name="Wang L."/>
        </authorList>
    </citation>
    <scope>NUCLEOTIDE SEQUENCE</scope>
</reference>
<dbReference type="EMBL" id="ABMCAI010000046">
    <property type="protein sequence ID" value="ELB7040018.1"/>
    <property type="molecule type" value="Genomic_DNA"/>
</dbReference>
<dbReference type="InterPro" id="IPR007516">
    <property type="entry name" value="Co_F420_Hydgase/DH_bsu_N"/>
</dbReference>
<dbReference type="PANTHER" id="PTHR31332">
    <property type="entry name" value="7-HYDROXYMETHYL CHLOROPHYLL A REDUCTASE, CHLOROPLASTIC"/>
    <property type="match status" value="1"/>
</dbReference>
<feature type="domain" description="4Fe-4S ferredoxin-type" evidence="1">
    <location>
        <begin position="14"/>
        <end position="45"/>
    </location>
</feature>
<dbReference type="PROSITE" id="PS51379">
    <property type="entry name" value="4FE4S_FER_2"/>
    <property type="match status" value="1"/>
</dbReference>
<accession>B5L417</accession>
<dbReference type="PANTHER" id="PTHR31332:SF0">
    <property type="entry name" value="7-HYDROXYMETHYL CHLOROPHYLL A REDUCTASE, CHLOROPLASTIC"/>
    <property type="match status" value="1"/>
</dbReference>
<reference evidence="3" key="2">
    <citation type="submission" date="2023-06" db="EMBL/GenBank/DDBJ databases">
        <authorList>
            <consortium name="PulseNet: The National Subtyping Network for Foodborne Disease Surveillance"/>
        </authorList>
    </citation>
    <scope>NUCLEOTIDE SEQUENCE</scope>
    <source>
        <strain evidence="3">PNUSAE150395</strain>
    </source>
</reference>
<dbReference type="EMBL" id="EU296415">
    <property type="protein sequence ID" value="ACD37101.1"/>
    <property type="molecule type" value="Genomic_DNA"/>
</dbReference>
<protein>
    <submittedName>
        <fullName evidence="3">Coenzyme F420 hydrogenase/dehydrogenase, beta subunit C-terminal domain</fullName>
    </submittedName>
    <submittedName>
        <fullName evidence="2">WfeO</fullName>
    </submittedName>
</protein>
<dbReference type="AlphaFoldDB" id="B5L417"/>
<dbReference type="GO" id="GO:0052592">
    <property type="term" value="F:oxidoreductase activity, acting on CH or CH2 groups, with an iron-sulfur protein as acceptor"/>
    <property type="evidence" value="ECO:0007669"/>
    <property type="project" value="TreeGrafter"/>
</dbReference>
<proteinExistence type="predicted"/>
<dbReference type="Pfam" id="PF04422">
    <property type="entry name" value="FrhB_FdhB_N"/>
    <property type="match status" value="1"/>
</dbReference>
<gene>
    <name evidence="2" type="primary">wfeO</name>
    <name evidence="3" type="ORF">RH555_003260</name>
</gene>
<evidence type="ECO:0000313" key="2">
    <source>
        <dbReference type="EMBL" id="ACD37101.1"/>
    </source>
</evidence>
<name>B5L417_SHIDY</name>
<dbReference type="InterPro" id="IPR007525">
    <property type="entry name" value="FrhB_FdhB_C"/>
</dbReference>
<evidence type="ECO:0000313" key="3">
    <source>
        <dbReference type="EMBL" id="ELB7040018.1"/>
    </source>
</evidence>
<sequence length="460" mass="53100">MVIRNPEKKSEITIKDVIDNELCTGCGVCISEDSSKTSFMKWNSEGFYEPCFSPVSTLFNMQRVCPFNLSRDTLVNEDELAHEFFDGKGYLDSEVGFYKKIYVGYSKHFRETSSSGGIATYVFEQLLRRKYVDALFIVRELGGSYGYQVFDNPEHIKDMSKTRYYPVTLEKLFDNIYKLNGRVAVSGVACFIKAIRLKQHYHPELKEKIPFLVGIICGGLKSRYYTDYLSQSAGCVSEYQNAEYRVKKKDSHALDYRFTCVEKSNNIIHSVDMQRMGDMWGSGLFKANACDYCDDVTTELADISLGDAWISPYNMDGAGNNVVVCRSTTAHEIILSGIEKKDLELTELELEQLKLSQQGSFNHRHKGLLYRIKNAEKNNRLVPVKRKRFLRSISFLLKLIQKQRSVTRRKSIEIWMETQNSATFDKKMKGYLFTLRWLTVVNRKLSRMFKIVSLNRMGKK</sequence>
<dbReference type="InterPro" id="IPR045220">
    <property type="entry name" value="FRHB/FDHB/HCAR-like"/>
</dbReference>
<evidence type="ECO:0000259" key="1">
    <source>
        <dbReference type="PROSITE" id="PS51379"/>
    </source>
</evidence>
<dbReference type="Pfam" id="PF04432">
    <property type="entry name" value="FrhB_FdhB_C"/>
    <property type="match status" value="1"/>
</dbReference>